<name>A0AAN8JHT9_PATCE</name>
<gene>
    <name evidence="2" type="ORF">SNE40_014231</name>
</gene>
<organism evidence="2 3">
    <name type="scientific">Patella caerulea</name>
    <name type="common">Rayed Mediterranean limpet</name>
    <dbReference type="NCBI Taxonomy" id="87958"/>
    <lineage>
        <taxon>Eukaryota</taxon>
        <taxon>Metazoa</taxon>
        <taxon>Spiralia</taxon>
        <taxon>Lophotrochozoa</taxon>
        <taxon>Mollusca</taxon>
        <taxon>Gastropoda</taxon>
        <taxon>Patellogastropoda</taxon>
        <taxon>Patelloidea</taxon>
        <taxon>Patellidae</taxon>
        <taxon>Patella</taxon>
    </lineage>
</organism>
<dbReference type="EMBL" id="JAZGQO010000010">
    <property type="protein sequence ID" value="KAK6175851.1"/>
    <property type="molecule type" value="Genomic_DNA"/>
</dbReference>
<evidence type="ECO:0000313" key="2">
    <source>
        <dbReference type="EMBL" id="KAK6175851.1"/>
    </source>
</evidence>
<protein>
    <submittedName>
        <fullName evidence="2">Uncharacterized protein</fullName>
    </submittedName>
</protein>
<comment type="caution">
    <text evidence="2">The sequence shown here is derived from an EMBL/GenBank/DDBJ whole genome shotgun (WGS) entry which is preliminary data.</text>
</comment>
<evidence type="ECO:0000256" key="1">
    <source>
        <dbReference type="SAM" id="MobiDB-lite"/>
    </source>
</evidence>
<sequence length="106" mass="11716">MAVTELRSMTGLETMEQPASQLRKSRIEKDSKQRDALLNAITESCDPFSPQKSKSKCLLNIATGRAASQETQEYLTNSLASGHKLCVKFQEECIAIYEAHPKAKGV</sequence>
<keyword evidence="3" id="KW-1185">Reference proteome</keyword>
<proteinExistence type="predicted"/>
<dbReference type="Proteomes" id="UP001347796">
    <property type="component" value="Unassembled WGS sequence"/>
</dbReference>
<dbReference type="AlphaFoldDB" id="A0AAN8JHT9"/>
<feature type="region of interest" description="Disordered" evidence="1">
    <location>
        <begin position="1"/>
        <end position="28"/>
    </location>
</feature>
<accession>A0AAN8JHT9</accession>
<reference evidence="2 3" key="1">
    <citation type="submission" date="2024-01" db="EMBL/GenBank/DDBJ databases">
        <title>The genome of the rayed Mediterranean limpet Patella caerulea (Linnaeus, 1758).</title>
        <authorList>
            <person name="Anh-Thu Weber A."/>
            <person name="Halstead-Nussloch G."/>
        </authorList>
    </citation>
    <scope>NUCLEOTIDE SEQUENCE [LARGE SCALE GENOMIC DNA]</scope>
    <source>
        <strain evidence="2">AATW-2023a</strain>
        <tissue evidence="2">Whole specimen</tissue>
    </source>
</reference>
<evidence type="ECO:0000313" key="3">
    <source>
        <dbReference type="Proteomes" id="UP001347796"/>
    </source>
</evidence>